<reference evidence="2" key="1">
    <citation type="journal article" date="2011" name="PLoS Biol.">
        <title>Gene gain and loss during evolution of obligate parasitism in the white rust pathogen of Arabidopsis thaliana.</title>
        <authorList>
            <person name="Kemen E."/>
            <person name="Gardiner A."/>
            <person name="Schultz-Larsen T."/>
            <person name="Kemen A.C."/>
            <person name="Balmuth A.L."/>
            <person name="Robert-Seilaniantz A."/>
            <person name="Bailey K."/>
            <person name="Holub E."/>
            <person name="Studholme D.J."/>
            <person name="Maclean D."/>
            <person name="Jones J.D."/>
        </authorList>
    </citation>
    <scope>NUCLEOTIDE SEQUENCE</scope>
</reference>
<sequence length="223" mass="24796">MHKLKSSFFKYANNQFKIEIGPETTKTIHYEEAPNRPKQYRFGRNQASKNKEEDEDEPHDDTRSEYEDHGGGSSFGHSHAGSISSDQQPYPPHNHPYPSYDSSYSYAGSDVALLPKYTGEHNYYPPGYGENVGFSGSMPYYQQPNAYIGEYSSTGHYGEASASSTNPDDTQGVLSGIAHVRLEDAEKHLQHDSSEHSGNVQDGTSEYHLGTYLLSKPSSNWGG</sequence>
<evidence type="ECO:0000256" key="1">
    <source>
        <dbReference type="SAM" id="MobiDB-lite"/>
    </source>
</evidence>
<gene>
    <name evidence="2" type="primary">AlNc14C103G6134</name>
    <name evidence="2" type="ORF">ALNC14_069450</name>
</gene>
<feature type="region of interest" description="Disordered" evidence="1">
    <location>
        <begin position="20"/>
        <end position="101"/>
    </location>
</feature>
<accession>F0WHS7</accession>
<dbReference type="AlphaFoldDB" id="F0WHS7"/>
<name>F0WHS7_9STRA</name>
<feature type="compositionally biased region" description="Low complexity" evidence="1">
    <location>
        <begin position="75"/>
        <end position="85"/>
    </location>
</feature>
<proteinExistence type="predicted"/>
<reference evidence="2" key="2">
    <citation type="submission" date="2011-02" db="EMBL/GenBank/DDBJ databases">
        <authorList>
            <person name="MacLean D."/>
        </authorList>
    </citation>
    <scope>NUCLEOTIDE SEQUENCE</scope>
</reference>
<evidence type="ECO:0000313" key="2">
    <source>
        <dbReference type="EMBL" id="CCA20802.1"/>
    </source>
</evidence>
<feature type="compositionally biased region" description="Basic and acidic residues" evidence="1">
    <location>
        <begin position="26"/>
        <end position="35"/>
    </location>
</feature>
<protein>
    <submittedName>
        <fullName evidence="2">AlNc14C103G6134 protein</fullName>
    </submittedName>
</protein>
<feature type="compositionally biased region" description="Polar residues" evidence="1">
    <location>
        <begin position="157"/>
        <end position="173"/>
    </location>
</feature>
<feature type="compositionally biased region" description="Basic and acidic residues" evidence="1">
    <location>
        <begin position="180"/>
        <end position="195"/>
    </location>
</feature>
<dbReference type="HOGENOM" id="CLU_1242014_0_0_1"/>
<feature type="compositionally biased region" description="Basic and acidic residues" evidence="1">
    <location>
        <begin position="60"/>
        <end position="70"/>
    </location>
</feature>
<feature type="region of interest" description="Disordered" evidence="1">
    <location>
        <begin position="157"/>
        <end position="205"/>
    </location>
</feature>
<dbReference type="EMBL" id="FR824148">
    <property type="protein sequence ID" value="CCA20802.1"/>
    <property type="molecule type" value="Genomic_DNA"/>
</dbReference>
<organism evidence="2">
    <name type="scientific">Albugo laibachii Nc14</name>
    <dbReference type="NCBI Taxonomy" id="890382"/>
    <lineage>
        <taxon>Eukaryota</taxon>
        <taxon>Sar</taxon>
        <taxon>Stramenopiles</taxon>
        <taxon>Oomycota</taxon>
        <taxon>Peronosporomycetes</taxon>
        <taxon>Albuginales</taxon>
        <taxon>Albuginaceae</taxon>
        <taxon>Albugo</taxon>
    </lineage>
</organism>